<accession>A0ABY7TD07</accession>
<organism evidence="1 2">
    <name type="scientific">Mucilaginibacter jinjuensis</name>
    <dbReference type="NCBI Taxonomy" id="1176721"/>
    <lineage>
        <taxon>Bacteria</taxon>
        <taxon>Pseudomonadati</taxon>
        <taxon>Bacteroidota</taxon>
        <taxon>Sphingobacteriia</taxon>
        <taxon>Sphingobacteriales</taxon>
        <taxon>Sphingobacteriaceae</taxon>
        <taxon>Mucilaginibacter</taxon>
    </lineage>
</organism>
<dbReference type="RefSeq" id="WP_273632899.1">
    <property type="nucleotide sequence ID" value="NZ_CP117167.1"/>
</dbReference>
<evidence type="ECO:0000313" key="1">
    <source>
        <dbReference type="EMBL" id="WCT14400.1"/>
    </source>
</evidence>
<evidence type="ECO:0000313" key="2">
    <source>
        <dbReference type="Proteomes" id="UP001216139"/>
    </source>
</evidence>
<proteinExistence type="predicted"/>
<dbReference type="Proteomes" id="UP001216139">
    <property type="component" value="Chromosome"/>
</dbReference>
<protein>
    <submittedName>
        <fullName evidence="1">Uncharacterized protein</fullName>
    </submittedName>
</protein>
<sequence>MNKAIGYLRKIQKHFTRELKSHERFFLINDFCQYITEAKIYSLNQLPNKGIYKANLLNDLEPDFIKDIIKLKNEALTVSEPMHQIDAYITTYIDSLVLQDTQTANFLIIDIFYKDISLESLIGNLLPEIRAHEMLGKYFRYFFISPAIYHQIYKSPYSLAFHLNKEIKTFVIVDELKSLMSKKFGQPQYLALTPTFYHEYKLKNSSFAISLSEIMRENNRIIESFIQIDTPFEKDRILLIAIIEITYLAAYLDIDLQILLKLNFNICGQYLFGNREQSKMKYPGEMSKMQNIKFLEFTKYYHHEIDWIEQAFKIGLDAVNNLAKYEDKIYYNALKLFKDLSTQEKLDDAFYNDEITHELLTKNLLVENVVTARFYINMIEYILTSLQLNMQNSALAVFLVSTAVHKFKSSAQV</sequence>
<reference evidence="1 2" key="1">
    <citation type="submission" date="2023-02" db="EMBL/GenBank/DDBJ databases">
        <title>Genome sequence of Mucilaginibacter jinjuensis strain KACC 16571.</title>
        <authorList>
            <person name="Kim S."/>
            <person name="Heo J."/>
            <person name="Kwon S.-W."/>
        </authorList>
    </citation>
    <scope>NUCLEOTIDE SEQUENCE [LARGE SCALE GENOMIC DNA]</scope>
    <source>
        <strain evidence="1 2">KACC 16571</strain>
    </source>
</reference>
<keyword evidence="2" id="KW-1185">Reference proteome</keyword>
<name>A0ABY7TD07_9SPHI</name>
<gene>
    <name evidence="1" type="ORF">PQO05_10695</name>
</gene>
<dbReference type="EMBL" id="CP117167">
    <property type="protein sequence ID" value="WCT14400.1"/>
    <property type="molecule type" value="Genomic_DNA"/>
</dbReference>